<dbReference type="PANTHER" id="PTHR46157:SF8">
    <property type="entry name" value="GLUTATHIONE-REGULATED POTASSIUM-EFFLUX SYSTEM PROTEIN"/>
    <property type="match status" value="1"/>
</dbReference>
<organism evidence="13 14">
    <name type="scientific">Alsobacter metallidurans</name>
    <dbReference type="NCBI Taxonomy" id="340221"/>
    <lineage>
        <taxon>Bacteria</taxon>
        <taxon>Pseudomonadati</taxon>
        <taxon>Pseudomonadota</taxon>
        <taxon>Alphaproteobacteria</taxon>
        <taxon>Hyphomicrobiales</taxon>
        <taxon>Alsobacteraceae</taxon>
        <taxon>Alsobacter</taxon>
    </lineage>
</organism>
<feature type="transmembrane region" description="Helical" evidence="11">
    <location>
        <begin position="102"/>
        <end position="126"/>
    </location>
</feature>
<dbReference type="FunFam" id="3.40.50.720:FF:000036">
    <property type="entry name" value="Glutathione-regulated potassium-efflux system protein KefB"/>
    <property type="match status" value="1"/>
</dbReference>
<feature type="transmembrane region" description="Helical" evidence="11">
    <location>
        <begin position="71"/>
        <end position="90"/>
    </location>
</feature>
<protein>
    <submittedName>
        <fullName evidence="13">Potassium transporter</fullName>
    </submittedName>
</protein>
<keyword evidence="5" id="KW-0633">Potassium transport</keyword>
<keyword evidence="14" id="KW-1185">Reference proteome</keyword>
<evidence type="ECO:0000256" key="3">
    <source>
        <dbReference type="ARBA" id="ARBA00022448"/>
    </source>
</evidence>
<keyword evidence="7" id="KW-0630">Potassium</keyword>
<dbReference type="Proteomes" id="UP000603912">
    <property type="component" value="Unassembled WGS sequence"/>
</dbReference>
<reference evidence="13" key="1">
    <citation type="journal article" date="2014" name="Int. J. Syst. Evol. Microbiol.">
        <title>Complete genome sequence of Corynebacterium casei LMG S-19264T (=DSM 44701T), isolated from a smear-ripened cheese.</title>
        <authorList>
            <consortium name="US DOE Joint Genome Institute (JGI-PGF)"/>
            <person name="Walter F."/>
            <person name="Albersmeier A."/>
            <person name="Kalinowski J."/>
            <person name="Ruckert C."/>
        </authorList>
    </citation>
    <scope>NUCLEOTIDE SEQUENCE</scope>
    <source>
        <strain evidence="13">CGMCC 1.12214</strain>
    </source>
</reference>
<feature type="transmembrane region" description="Helical" evidence="11">
    <location>
        <begin position="132"/>
        <end position="151"/>
    </location>
</feature>
<evidence type="ECO:0000256" key="7">
    <source>
        <dbReference type="ARBA" id="ARBA00022958"/>
    </source>
</evidence>
<evidence type="ECO:0000256" key="8">
    <source>
        <dbReference type="ARBA" id="ARBA00022989"/>
    </source>
</evidence>
<dbReference type="GO" id="GO:0008324">
    <property type="term" value="F:monoatomic cation transmembrane transporter activity"/>
    <property type="evidence" value="ECO:0007669"/>
    <property type="project" value="InterPro"/>
</dbReference>
<feature type="transmembrane region" description="Helical" evidence="11">
    <location>
        <begin position="163"/>
        <end position="185"/>
    </location>
</feature>
<comment type="subcellular location">
    <subcellularLocation>
        <location evidence="1">Endomembrane system</location>
        <topology evidence="1">Multi-pass membrane protein</topology>
    </subcellularLocation>
</comment>
<accession>A0A917I5M4</accession>
<feature type="transmembrane region" description="Helical" evidence="11">
    <location>
        <begin position="46"/>
        <end position="65"/>
    </location>
</feature>
<evidence type="ECO:0000256" key="5">
    <source>
        <dbReference type="ARBA" id="ARBA00022538"/>
    </source>
</evidence>
<dbReference type="Gene3D" id="1.20.1530.20">
    <property type="match status" value="1"/>
</dbReference>
<dbReference type="EMBL" id="BMES01000001">
    <property type="protein sequence ID" value="GGH11809.1"/>
    <property type="molecule type" value="Genomic_DNA"/>
</dbReference>
<dbReference type="GO" id="GO:0005886">
    <property type="term" value="C:plasma membrane"/>
    <property type="evidence" value="ECO:0007669"/>
    <property type="project" value="TreeGrafter"/>
</dbReference>
<keyword evidence="9" id="KW-0406">Ion transport</keyword>
<keyword evidence="4" id="KW-0050">Antiport</keyword>
<dbReference type="AlphaFoldDB" id="A0A917I5M4"/>
<reference evidence="13" key="2">
    <citation type="submission" date="2020-09" db="EMBL/GenBank/DDBJ databases">
        <authorList>
            <person name="Sun Q."/>
            <person name="Zhou Y."/>
        </authorList>
    </citation>
    <scope>NUCLEOTIDE SEQUENCE</scope>
    <source>
        <strain evidence="13">CGMCC 1.12214</strain>
    </source>
</reference>
<dbReference type="NCBIfam" id="TIGR00932">
    <property type="entry name" value="2a37"/>
    <property type="match status" value="1"/>
</dbReference>
<dbReference type="PANTHER" id="PTHR46157">
    <property type="entry name" value="K(+) EFFLUX ANTIPORTER 3, CHLOROPLASTIC"/>
    <property type="match status" value="1"/>
</dbReference>
<dbReference type="InterPro" id="IPR038770">
    <property type="entry name" value="Na+/solute_symporter_sf"/>
</dbReference>
<keyword evidence="8 11" id="KW-1133">Transmembrane helix</keyword>
<dbReference type="GO" id="GO:0006813">
    <property type="term" value="P:potassium ion transport"/>
    <property type="evidence" value="ECO:0007669"/>
    <property type="project" value="UniProtKB-KW"/>
</dbReference>
<comment type="caution">
    <text evidence="13">The sequence shown here is derived from an EMBL/GenBank/DDBJ whole genome shotgun (WGS) entry which is preliminary data.</text>
</comment>
<sequence>MIPHPPLRPGLMPETHGTTSFIAPILIFCLSAVLAVPIFKRLGLGAVIGYLVAGAVIGPAGLRLFNDADSVRGVAEVGVVMLLFVIGLELKPSKLLAMRRDIFGLGAAQFLVTGALIALACMTLGLTVRASALLGVAFALSATAIALQILDERGTLQTHHGQRTFAVLLFQDMAVVPILAIVPLLAPGTAAAGPDLWQGLRSTGVAVGSITAIVLAGLYLLNPLFRVLAWTGAREVMTAAALLVVLGSAIIMEHAGMSMALGAFLAGLLLSESNFRHQLEADIEPFRGLLLGLFFMSVGMGMDATVILSRALPLALAAVGLIALKIAVAFALERWMGSQPRDALRSAALLAPAGEFAFVLVPMAGALAILDAQAASLASALAALTMVLGPITAKAIEIGIERRDAARPEPEFDPASFDGAQGSVLVIGFGRFGQLTTQVLLADGVDVTVIDNNVDRIKAAGKFGFKVYYGDGARLDVLRAAGAGQSRVIAVCVDDRQAALTIVELVRENFPLAQVHARAYDRIHSIDLIKAGVDYQMRETLISALEFGRETLIALGAEASRAEEVRLGVRERDEQRLALQQVEGKLRPADFSKLVPRLTPEPLTAPKARSKALTAETQDVMDIPTIE</sequence>
<dbReference type="GO" id="GO:0012505">
    <property type="term" value="C:endomembrane system"/>
    <property type="evidence" value="ECO:0007669"/>
    <property type="project" value="UniProtKB-SubCell"/>
</dbReference>
<dbReference type="Pfam" id="PF02254">
    <property type="entry name" value="TrkA_N"/>
    <property type="match status" value="1"/>
</dbReference>
<feature type="transmembrane region" description="Helical" evidence="11">
    <location>
        <begin position="347"/>
        <end position="369"/>
    </location>
</feature>
<dbReference type="InterPro" id="IPR006153">
    <property type="entry name" value="Cation/H_exchanger_TM"/>
</dbReference>
<dbReference type="Gene3D" id="3.40.50.720">
    <property type="entry name" value="NAD(P)-binding Rossmann-like Domain"/>
    <property type="match status" value="1"/>
</dbReference>
<evidence type="ECO:0000256" key="10">
    <source>
        <dbReference type="ARBA" id="ARBA00023136"/>
    </source>
</evidence>
<name>A0A917I5M4_9HYPH</name>
<evidence type="ECO:0000256" key="9">
    <source>
        <dbReference type="ARBA" id="ARBA00023065"/>
    </source>
</evidence>
<dbReference type="SUPFAM" id="SSF51735">
    <property type="entry name" value="NAD(P)-binding Rossmann-fold domains"/>
    <property type="match status" value="1"/>
</dbReference>
<evidence type="ECO:0000256" key="2">
    <source>
        <dbReference type="ARBA" id="ARBA00005551"/>
    </source>
</evidence>
<gene>
    <name evidence="13" type="primary">kefB</name>
    <name evidence="13" type="ORF">GCM10007036_09140</name>
</gene>
<keyword evidence="10 11" id="KW-0472">Membrane</keyword>
<feature type="domain" description="RCK N-terminal" evidence="12">
    <location>
        <begin position="421"/>
        <end position="537"/>
    </location>
</feature>
<feature type="transmembrane region" description="Helical" evidence="11">
    <location>
        <begin position="375"/>
        <end position="393"/>
    </location>
</feature>
<evidence type="ECO:0000256" key="1">
    <source>
        <dbReference type="ARBA" id="ARBA00004127"/>
    </source>
</evidence>
<feature type="transmembrane region" description="Helical" evidence="11">
    <location>
        <begin position="20"/>
        <end position="39"/>
    </location>
</feature>
<dbReference type="InterPro" id="IPR004771">
    <property type="entry name" value="K/H_exchanger"/>
</dbReference>
<dbReference type="GO" id="GO:1902600">
    <property type="term" value="P:proton transmembrane transport"/>
    <property type="evidence" value="ECO:0007669"/>
    <property type="project" value="InterPro"/>
</dbReference>
<comment type="similarity">
    <text evidence="2">Belongs to the monovalent cation:proton antiporter 2 (CPA2) transporter (TC 2.A.37) family.</text>
</comment>
<evidence type="ECO:0000256" key="4">
    <source>
        <dbReference type="ARBA" id="ARBA00022449"/>
    </source>
</evidence>
<proteinExistence type="inferred from homology"/>
<evidence type="ECO:0000256" key="11">
    <source>
        <dbReference type="SAM" id="Phobius"/>
    </source>
</evidence>
<dbReference type="InterPro" id="IPR036291">
    <property type="entry name" value="NAD(P)-bd_dom_sf"/>
</dbReference>
<dbReference type="InterPro" id="IPR003148">
    <property type="entry name" value="RCK_N"/>
</dbReference>
<feature type="transmembrane region" description="Helical" evidence="11">
    <location>
        <begin position="205"/>
        <end position="224"/>
    </location>
</feature>
<evidence type="ECO:0000256" key="6">
    <source>
        <dbReference type="ARBA" id="ARBA00022692"/>
    </source>
</evidence>
<feature type="transmembrane region" description="Helical" evidence="11">
    <location>
        <begin position="288"/>
        <end position="308"/>
    </location>
</feature>
<evidence type="ECO:0000313" key="13">
    <source>
        <dbReference type="EMBL" id="GGH11809.1"/>
    </source>
</evidence>
<evidence type="ECO:0000259" key="12">
    <source>
        <dbReference type="PROSITE" id="PS51201"/>
    </source>
</evidence>
<dbReference type="GO" id="GO:0015297">
    <property type="term" value="F:antiporter activity"/>
    <property type="evidence" value="ECO:0007669"/>
    <property type="project" value="UniProtKB-KW"/>
</dbReference>
<dbReference type="Pfam" id="PF00999">
    <property type="entry name" value="Na_H_Exchanger"/>
    <property type="match status" value="1"/>
</dbReference>
<keyword evidence="3" id="KW-0813">Transport</keyword>
<keyword evidence="6 11" id="KW-0812">Transmembrane</keyword>
<evidence type="ECO:0000313" key="14">
    <source>
        <dbReference type="Proteomes" id="UP000603912"/>
    </source>
</evidence>
<dbReference type="PROSITE" id="PS51201">
    <property type="entry name" value="RCK_N"/>
    <property type="match status" value="1"/>
</dbReference>
<feature type="transmembrane region" description="Helical" evidence="11">
    <location>
        <begin position="314"/>
        <end position="335"/>
    </location>
</feature>